<dbReference type="PANTHER" id="PTHR43156">
    <property type="entry name" value="STAGE II SPORULATION PROTEIN E-RELATED"/>
    <property type="match status" value="1"/>
</dbReference>
<dbReference type="SUPFAM" id="SSF52172">
    <property type="entry name" value="CheY-like"/>
    <property type="match status" value="1"/>
</dbReference>
<dbReference type="KEGG" id="gni:GNIT_1663"/>
<dbReference type="InterPro" id="IPR052016">
    <property type="entry name" value="Bact_Sigma-Reg"/>
</dbReference>
<dbReference type="SUPFAM" id="SSF81606">
    <property type="entry name" value="PP2C-like"/>
    <property type="match status" value="1"/>
</dbReference>
<dbReference type="SMART" id="SM00448">
    <property type="entry name" value="REC"/>
    <property type="match status" value="1"/>
</dbReference>
<dbReference type="GO" id="GO:0000160">
    <property type="term" value="P:phosphorelay signal transduction system"/>
    <property type="evidence" value="ECO:0007669"/>
    <property type="project" value="InterPro"/>
</dbReference>
<dbReference type="CDD" id="cd16936">
    <property type="entry name" value="HATPase_RsbW-like"/>
    <property type="match status" value="1"/>
</dbReference>
<dbReference type="EMBL" id="CP003060">
    <property type="protein sequence ID" value="AEP29779.1"/>
    <property type="molecule type" value="Genomic_DNA"/>
</dbReference>
<dbReference type="HOGENOM" id="CLU_000445_43_7_6"/>
<gene>
    <name evidence="4" type="ordered locus">GNIT_1663</name>
</gene>
<keyword evidence="1" id="KW-0378">Hydrolase</keyword>
<accession>G4QLB2</accession>
<proteinExistence type="predicted"/>
<dbReference type="Pfam" id="PF07228">
    <property type="entry name" value="SpoIIE"/>
    <property type="match status" value="1"/>
</dbReference>
<dbReference type="PROSITE" id="PS50110">
    <property type="entry name" value="RESPONSE_REGULATORY"/>
    <property type="match status" value="1"/>
</dbReference>
<evidence type="ECO:0000313" key="5">
    <source>
        <dbReference type="Proteomes" id="UP000009282"/>
    </source>
</evidence>
<feature type="domain" description="Response regulatory" evidence="3">
    <location>
        <begin position="3"/>
        <end position="119"/>
    </location>
</feature>
<dbReference type="Gene3D" id="3.40.50.2300">
    <property type="match status" value="1"/>
</dbReference>
<dbReference type="InterPro" id="IPR001932">
    <property type="entry name" value="PPM-type_phosphatase-like_dom"/>
</dbReference>
<dbReference type="Proteomes" id="UP000009282">
    <property type="component" value="Chromosome"/>
</dbReference>
<evidence type="ECO:0000259" key="3">
    <source>
        <dbReference type="PROSITE" id="PS50110"/>
    </source>
</evidence>
<dbReference type="PANTHER" id="PTHR43156:SF2">
    <property type="entry name" value="STAGE II SPORULATION PROTEIN E"/>
    <property type="match status" value="1"/>
</dbReference>
<keyword evidence="4" id="KW-0418">Kinase</keyword>
<dbReference type="SUPFAM" id="SSF55874">
    <property type="entry name" value="ATPase domain of HSP90 chaperone/DNA topoisomerase II/histidine kinase"/>
    <property type="match status" value="1"/>
</dbReference>
<comment type="caution">
    <text evidence="2">Lacks conserved residue(s) required for the propagation of feature annotation.</text>
</comment>
<organism evidence="4 5">
    <name type="scientific">Glaciecola nitratireducens (strain JCM 12485 / KCTC 12276 / FR1064)</name>
    <dbReference type="NCBI Taxonomy" id="1085623"/>
    <lineage>
        <taxon>Bacteria</taxon>
        <taxon>Pseudomonadati</taxon>
        <taxon>Pseudomonadota</taxon>
        <taxon>Gammaproteobacteria</taxon>
        <taxon>Alteromonadales</taxon>
        <taxon>Alteromonadaceae</taxon>
        <taxon>Brumicola</taxon>
    </lineage>
</organism>
<dbReference type="InterPro" id="IPR036457">
    <property type="entry name" value="PPM-type-like_dom_sf"/>
</dbReference>
<dbReference type="GO" id="GO:0016791">
    <property type="term" value="F:phosphatase activity"/>
    <property type="evidence" value="ECO:0007669"/>
    <property type="project" value="TreeGrafter"/>
</dbReference>
<dbReference type="InterPro" id="IPR011006">
    <property type="entry name" value="CheY-like_superfamily"/>
</dbReference>
<dbReference type="eggNOG" id="COG3437">
    <property type="taxonomic scope" value="Bacteria"/>
</dbReference>
<dbReference type="InterPro" id="IPR001789">
    <property type="entry name" value="Sig_transdc_resp-reg_receiver"/>
</dbReference>
<dbReference type="Gene3D" id="3.30.565.10">
    <property type="entry name" value="Histidine kinase-like ATPase, C-terminal domain"/>
    <property type="match status" value="1"/>
</dbReference>
<name>G4QLB2_GLANF</name>
<dbReference type="Gene3D" id="3.60.40.10">
    <property type="entry name" value="PPM-type phosphatase domain"/>
    <property type="match status" value="1"/>
</dbReference>
<keyword evidence="5" id="KW-1185">Reference proteome</keyword>
<dbReference type="STRING" id="1085623.GNIT_1663"/>
<reference evidence="4 5" key="1">
    <citation type="journal article" date="2011" name="J. Bacteriol.">
        <title>Complete genome sequence of seawater bacterium Glaciecola nitratireducens FR1064T.</title>
        <authorList>
            <person name="Bian F."/>
            <person name="Qin Q.L."/>
            <person name="Xie B.B."/>
            <person name="Shu Y.L."/>
            <person name="Zhang X.Y."/>
            <person name="Yu Y."/>
            <person name="Chen B."/>
            <person name="Chen X.L."/>
            <person name="Zhou B.C."/>
            <person name="Zhang Y.Z."/>
        </authorList>
    </citation>
    <scope>NUCLEOTIDE SEQUENCE [LARGE SCALE GENOMIC DNA]</scope>
    <source>
        <strain evidence="5">JCM 12485 / KCTC 12276 / FR1064</strain>
    </source>
</reference>
<protein>
    <submittedName>
        <fullName evidence="4">Sensor histidine kinase/response regulator</fullName>
    </submittedName>
</protein>
<dbReference type="RefSeq" id="WP_014108653.1">
    <property type="nucleotide sequence ID" value="NC_016041.1"/>
</dbReference>
<dbReference type="InterPro" id="IPR036890">
    <property type="entry name" value="HATPase_C_sf"/>
</dbReference>
<dbReference type="Pfam" id="PF00072">
    <property type="entry name" value="Response_reg"/>
    <property type="match status" value="1"/>
</dbReference>
<dbReference type="Pfam" id="PF13581">
    <property type="entry name" value="HATPase_c_2"/>
    <property type="match status" value="1"/>
</dbReference>
<dbReference type="InterPro" id="IPR003594">
    <property type="entry name" value="HATPase_dom"/>
</dbReference>
<evidence type="ECO:0000313" key="4">
    <source>
        <dbReference type="EMBL" id="AEP29779.1"/>
    </source>
</evidence>
<dbReference type="SMART" id="SM00331">
    <property type="entry name" value="PP2C_SIG"/>
    <property type="match status" value="1"/>
</dbReference>
<evidence type="ECO:0000256" key="2">
    <source>
        <dbReference type="PROSITE-ProRule" id="PRU00169"/>
    </source>
</evidence>
<keyword evidence="4" id="KW-0808">Transferase</keyword>
<evidence type="ECO:0000256" key="1">
    <source>
        <dbReference type="ARBA" id="ARBA00022801"/>
    </source>
</evidence>
<dbReference type="OrthoDB" id="9811749at2"/>
<dbReference type="eggNOG" id="COG2208">
    <property type="taxonomic scope" value="Bacteria"/>
</dbReference>
<dbReference type="AlphaFoldDB" id="G4QLB2"/>
<dbReference type="GO" id="GO:0016301">
    <property type="term" value="F:kinase activity"/>
    <property type="evidence" value="ECO:0007669"/>
    <property type="project" value="UniProtKB-KW"/>
</dbReference>
<sequence>MKLALVVDDSRVQCQILCAFLASEGYDVVIASNGALAIEMCLEHQPDLILMNINMPVMNGFDACRKIKSYHSENAIPIVFITADNSDKAFIDSVEAGGDGILVWPFSYDVFKAKIKSIQRTSDLYHRVKLLQEEQQKDAEIAENLMSGVIESKNFGTDKICIVKQAADVFSGDIHLTAQAPNGDINILLGDFTGHGLRSTIGAVPLSETFRAMTSKGFSLFEIISQVNRQLHSLLPRDLFLAATLLTISNHQKTAYIFNAGLPDAYIFDENAQIKHKVASCHPPLGILSELLPNSKLTITSIKKADRIVLISDGIIEAKNSAGEMFDYFRFESAAAVGVKNGDVAKTVMKEIKLFCGSTPQSDDISLIDIPCGGWDDANITHSSINNSVLNSEDECLSEQNPAWEWQLRLSAERLRHVNPIPIIMNQVNGIEGAAQQWQSLNVILTELFVNALDHGVLGLSSTLKSAEEGFVLYFNEREKRLRDMKKGFVDISLKYFTSTVGGKMVINVKDSGEGFDVVGVTKSLSMTDESKRAYTGRGLQLVNQLCDDVTFEEQGSRVKAIYLCV</sequence>